<dbReference type="Pfam" id="PF00795">
    <property type="entry name" value="CN_hydrolase"/>
    <property type="match status" value="1"/>
</dbReference>
<evidence type="ECO:0000256" key="5">
    <source>
        <dbReference type="ARBA" id="ARBA00022692"/>
    </source>
</evidence>
<dbReference type="AlphaFoldDB" id="A0A1H6Q9J0"/>
<comment type="catalytic activity">
    <reaction evidence="9">
        <text>N-terminal S-1,2-diacyl-sn-glyceryl-L-cysteinyl-[lipoprotein] + a glycerophospholipid = N-acyl-S-1,2-diacyl-sn-glyceryl-L-cysteinyl-[lipoprotein] + a 2-acyl-sn-glycero-3-phospholipid + H(+)</text>
        <dbReference type="Rhea" id="RHEA:48228"/>
        <dbReference type="Rhea" id="RHEA-COMP:14681"/>
        <dbReference type="Rhea" id="RHEA-COMP:14684"/>
        <dbReference type="ChEBI" id="CHEBI:15378"/>
        <dbReference type="ChEBI" id="CHEBI:136912"/>
        <dbReference type="ChEBI" id="CHEBI:140656"/>
        <dbReference type="ChEBI" id="CHEBI:140657"/>
        <dbReference type="ChEBI" id="CHEBI:140660"/>
        <dbReference type="EC" id="2.3.1.269"/>
    </reaction>
</comment>
<dbReference type="NCBIfam" id="TIGR00546">
    <property type="entry name" value="lnt"/>
    <property type="match status" value="1"/>
</dbReference>
<keyword evidence="11" id="KW-0449">Lipoprotein</keyword>
<evidence type="ECO:0000256" key="7">
    <source>
        <dbReference type="ARBA" id="ARBA00023136"/>
    </source>
</evidence>
<keyword evidence="7 9" id="KW-0472">Membrane</keyword>
<sequence>MTSLRDTLHTLIQQGVVYQISLALFAGWLLPFAFAPYDAWWCAPLSVYLFLRRICLVKQLKLAAWCGWFYGLGAFGAGVSWVFVSIHDYGGAGLVLALVLTSLFVMGLALLPALQAVLAWRYLRHSRALYLGWAGLWVLFEWLRSHLLTGFPWLLLGTSQAETLLGAWLPVGGVFLVSFWLALSAYVMHVIFTRQWAKKPVYLGLVLLPWLGAWGLQQVTWSTPSGEPLAVSLIQANIPQLEKWLPEQRMQSLKLYYQMTAKETQAEVIIWPETAVPALYQNAQGYLNQVQEGALAAQATLITGIPFRTHPEQNQYHNTLIVVGEGAGVYHKQKLVPFGEYVPLEAWLRGLIQFFDLPMSSFIAGPSEQAPLRVQGHQVAPLICYEAVYPDFAAQQIRSTDWILMVSNDTWFGGSIGPWQHLQIAQVRAREHARMLVRATNNGVSVILDPQGGIVVQGEQFAQTVIRGQVQAYQGETPFSRFGSLPTGVLALFALAYALFTPKTQARLF</sequence>
<dbReference type="GO" id="GO:0016410">
    <property type="term" value="F:N-acyltransferase activity"/>
    <property type="evidence" value="ECO:0007669"/>
    <property type="project" value="UniProtKB-UniRule"/>
</dbReference>
<dbReference type="Pfam" id="PF20154">
    <property type="entry name" value="LNT_N"/>
    <property type="match status" value="1"/>
</dbReference>
<comment type="similarity">
    <text evidence="2 9">Belongs to the CN hydrolase family. Apolipoprotein N-acyltransferase subfamily.</text>
</comment>
<name>A0A1H6Q9J0_9GAMM</name>
<feature type="domain" description="CN hydrolase" evidence="10">
    <location>
        <begin position="234"/>
        <end position="472"/>
    </location>
</feature>
<evidence type="ECO:0000256" key="8">
    <source>
        <dbReference type="ARBA" id="ARBA00023315"/>
    </source>
</evidence>
<comment type="function">
    <text evidence="9">Catalyzes the phospholipid dependent N-acylation of the N-terminal cysteine of apolipoprotein, the last step in lipoprotein maturation.</text>
</comment>
<comment type="subcellular location">
    <subcellularLocation>
        <location evidence="1 9">Cell membrane</location>
        <topology evidence="1 9">Multi-pass membrane protein</topology>
    </subcellularLocation>
</comment>
<keyword evidence="5 9" id="KW-0812">Transmembrane</keyword>
<dbReference type="CDD" id="cd07571">
    <property type="entry name" value="ALP_N-acyl_transferase"/>
    <property type="match status" value="1"/>
</dbReference>
<dbReference type="RefSeq" id="WP_093308189.1">
    <property type="nucleotide sequence ID" value="NZ_FNYH01000001.1"/>
</dbReference>
<keyword evidence="12" id="KW-1185">Reference proteome</keyword>
<keyword evidence="4 9" id="KW-0808">Transferase</keyword>
<dbReference type="InterPro" id="IPR045378">
    <property type="entry name" value="LNT_N"/>
</dbReference>
<dbReference type="PANTHER" id="PTHR38686:SF1">
    <property type="entry name" value="APOLIPOPROTEIN N-ACYLTRANSFERASE"/>
    <property type="match status" value="1"/>
</dbReference>
<dbReference type="SUPFAM" id="SSF56317">
    <property type="entry name" value="Carbon-nitrogen hydrolase"/>
    <property type="match status" value="1"/>
</dbReference>
<evidence type="ECO:0000256" key="1">
    <source>
        <dbReference type="ARBA" id="ARBA00004651"/>
    </source>
</evidence>
<reference evidence="12" key="1">
    <citation type="submission" date="2016-10" db="EMBL/GenBank/DDBJ databases">
        <authorList>
            <person name="Varghese N."/>
            <person name="Submissions S."/>
        </authorList>
    </citation>
    <scope>NUCLEOTIDE SEQUENCE [LARGE SCALE GENOMIC DNA]</scope>
    <source>
        <strain evidence="12">DSM 7165</strain>
    </source>
</reference>
<organism evidence="11 12">
    <name type="scientific">Allopseudospirillum japonicum</name>
    <dbReference type="NCBI Taxonomy" id="64971"/>
    <lineage>
        <taxon>Bacteria</taxon>
        <taxon>Pseudomonadati</taxon>
        <taxon>Pseudomonadota</taxon>
        <taxon>Gammaproteobacteria</taxon>
        <taxon>Oceanospirillales</taxon>
        <taxon>Oceanospirillaceae</taxon>
        <taxon>Allopseudospirillum</taxon>
    </lineage>
</organism>
<evidence type="ECO:0000256" key="6">
    <source>
        <dbReference type="ARBA" id="ARBA00022989"/>
    </source>
</evidence>
<gene>
    <name evidence="9" type="primary">lnt</name>
    <name evidence="11" type="ORF">SAMN05421831_101314</name>
</gene>
<accession>A0A1H6Q9J0</accession>
<evidence type="ECO:0000259" key="10">
    <source>
        <dbReference type="PROSITE" id="PS50263"/>
    </source>
</evidence>
<dbReference type="UniPathway" id="UPA00666"/>
<proteinExistence type="inferred from homology"/>
<dbReference type="EC" id="2.3.1.269" evidence="9"/>
<dbReference type="InterPro" id="IPR004563">
    <property type="entry name" value="Apolipo_AcylTrfase"/>
</dbReference>
<dbReference type="GO" id="GO:0042158">
    <property type="term" value="P:lipoprotein biosynthetic process"/>
    <property type="evidence" value="ECO:0007669"/>
    <property type="project" value="UniProtKB-UniRule"/>
</dbReference>
<feature type="transmembrane region" description="Helical" evidence="9">
    <location>
        <begin position="62"/>
        <end position="86"/>
    </location>
</feature>
<feature type="transmembrane region" description="Helical" evidence="9">
    <location>
        <begin position="130"/>
        <end position="155"/>
    </location>
</feature>
<dbReference type="OrthoDB" id="9804277at2"/>
<dbReference type="STRING" id="64971.SAMN05421831_101314"/>
<dbReference type="PROSITE" id="PS50263">
    <property type="entry name" value="CN_HYDROLASE"/>
    <property type="match status" value="1"/>
</dbReference>
<feature type="transmembrane region" description="Helical" evidence="9">
    <location>
        <begin position="167"/>
        <end position="188"/>
    </location>
</feature>
<feature type="transmembrane region" description="Helical" evidence="9">
    <location>
        <begin position="482"/>
        <end position="500"/>
    </location>
</feature>
<dbReference type="Proteomes" id="UP000242999">
    <property type="component" value="Unassembled WGS sequence"/>
</dbReference>
<feature type="transmembrane region" description="Helical" evidence="9">
    <location>
        <begin position="20"/>
        <end position="50"/>
    </location>
</feature>
<protein>
    <recommendedName>
        <fullName evidence="9">Apolipoprotein N-acyltransferase</fullName>
        <shortName evidence="9">ALP N-acyltransferase</shortName>
        <ecNumber evidence="9">2.3.1.269</ecNumber>
    </recommendedName>
</protein>
<dbReference type="InterPro" id="IPR036526">
    <property type="entry name" value="C-N_Hydrolase_sf"/>
</dbReference>
<keyword evidence="8 9" id="KW-0012">Acyltransferase</keyword>
<dbReference type="GO" id="GO:0005886">
    <property type="term" value="C:plasma membrane"/>
    <property type="evidence" value="ECO:0007669"/>
    <property type="project" value="UniProtKB-SubCell"/>
</dbReference>
<dbReference type="HAMAP" id="MF_01148">
    <property type="entry name" value="Lnt"/>
    <property type="match status" value="1"/>
</dbReference>
<dbReference type="InterPro" id="IPR003010">
    <property type="entry name" value="C-N_Hydrolase"/>
</dbReference>
<dbReference type="Gene3D" id="3.60.110.10">
    <property type="entry name" value="Carbon-nitrogen hydrolase"/>
    <property type="match status" value="1"/>
</dbReference>
<dbReference type="EMBL" id="FNYH01000001">
    <property type="protein sequence ID" value="SEI40423.1"/>
    <property type="molecule type" value="Genomic_DNA"/>
</dbReference>
<evidence type="ECO:0000256" key="4">
    <source>
        <dbReference type="ARBA" id="ARBA00022679"/>
    </source>
</evidence>
<evidence type="ECO:0000313" key="11">
    <source>
        <dbReference type="EMBL" id="SEI40423.1"/>
    </source>
</evidence>
<keyword evidence="3 9" id="KW-1003">Cell membrane</keyword>
<dbReference type="PANTHER" id="PTHR38686">
    <property type="entry name" value="APOLIPOPROTEIN N-ACYLTRANSFERASE"/>
    <property type="match status" value="1"/>
</dbReference>
<evidence type="ECO:0000256" key="3">
    <source>
        <dbReference type="ARBA" id="ARBA00022475"/>
    </source>
</evidence>
<evidence type="ECO:0000313" key="12">
    <source>
        <dbReference type="Proteomes" id="UP000242999"/>
    </source>
</evidence>
<feature type="transmembrane region" description="Helical" evidence="9">
    <location>
        <begin position="92"/>
        <end position="118"/>
    </location>
</feature>
<comment type="pathway">
    <text evidence="9">Protein modification; lipoprotein biosynthesis (N-acyl transfer).</text>
</comment>
<keyword evidence="6 9" id="KW-1133">Transmembrane helix</keyword>
<evidence type="ECO:0000256" key="9">
    <source>
        <dbReference type="HAMAP-Rule" id="MF_01148"/>
    </source>
</evidence>
<evidence type="ECO:0000256" key="2">
    <source>
        <dbReference type="ARBA" id="ARBA00010065"/>
    </source>
</evidence>